<dbReference type="AlphaFoldDB" id="A0A211Z6G3"/>
<dbReference type="InterPro" id="IPR002491">
    <property type="entry name" value="ABC_transptr_periplasmic_BD"/>
</dbReference>
<dbReference type="InterPro" id="IPR006311">
    <property type="entry name" value="TAT_signal"/>
</dbReference>
<evidence type="ECO:0000256" key="6">
    <source>
        <dbReference type="SAM" id="SignalP"/>
    </source>
</evidence>
<dbReference type="EMBL" id="NHON01000108">
    <property type="protein sequence ID" value="OWJ60850.1"/>
    <property type="molecule type" value="Genomic_DNA"/>
</dbReference>
<dbReference type="PROSITE" id="PS51318">
    <property type="entry name" value="TAT"/>
    <property type="match status" value="1"/>
</dbReference>
<evidence type="ECO:0000256" key="1">
    <source>
        <dbReference type="ARBA" id="ARBA00004196"/>
    </source>
</evidence>
<dbReference type="CDD" id="cd01146">
    <property type="entry name" value="FhuD"/>
    <property type="match status" value="1"/>
</dbReference>
<keyword evidence="5 6" id="KW-0732">Signal</keyword>
<evidence type="ECO:0000256" key="3">
    <source>
        <dbReference type="ARBA" id="ARBA00022448"/>
    </source>
</evidence>
<dbReference type="RefSeq" id="WP_088156515.1">
    <property type="nucleotide sequence ID" value="NZ_NHON01000108.1"/>
</dbReference>
<dbReference type="Pfam" id="PF01497">
    <property type="entry name" value="Peripla_BP_2"/>
    <property type="match status" value="1"/>
</dbReference>
<organism evidence="8 9">
    <name type="scientific">Inquilinus limosus</name>
    <dbReference type="NCBI Taxonomy" id="171674"/>
    <lineage>
        <taxon>Bacteria</taxon>
        <taxon>Pseudomonadati</taxon>
        <taxon>Pseudomonadota</taxon>
        <taxon>Alphaproteobacteria</taxon>
        <taxon>Rhodospirillales</taxon>
        <taxon>Rhodospirillaceae</taxon>
        <taxon>Inquilinus</taxon>
    </lineage>
</organism>
<evidence type="ECO:0000259" key="7">
    <source>
        <dbReference type="PROSITE" id="PS50983"/>
    </source>
</evidence>
<dbReference type="GO" id="GO:1901678">
    <property type="term" value="P:iron coordination entity transport"/>
    <property type="evidence" value="ECO:0007669"/>
    <property type="project" value="UniProtKB-ARBA"/>
</dbReference>
<evidence type="ECO:0000256" key="5">
    <source>
        <dbReference type="ARBA" id="ARBA00022729"/>
    </source>
</evidence>
<keyword evidence="4" id="KW-0408">Iron</keyword>
<dbReference type="STRING" id="1122125.GCA_000423185_02591"/>
<dbReference type="SUPFAM" id="SSF53807">
    <property type="entry name" value="Helical backbone' metal receptor"/>
    <property type="match status" value="1"/>
</dbReference>
<feature type="signal peptide" evidence="6">
    <location>
        <begin position="1"/>
        <end position="23"/>
    </location>
</feature>
<dbReference type="Proteomes" id="UP000196655">
    <property type="component" value="Unassembled WGS sequence"/>
</dbReference>
<dbReference type="PANTHER" id="PTHR30532">
    <property type="entry name" value="IRON III DICITRATE-BINDING PERIPLASMIC PROTEIN"/>
    <property type="match status" value="1"/>
</dbReference>
<dbReference type="PRINTS" id="PR01715">
    <property type="entry name" value="FERRIBNDNGPP"/>
</dbReference>
<dbReference type="PANTHER" id="PTHR30532:SF1">
    <property type="entry name" value="IRON(3+)-HYDROXAMATE-BINDING PROTEIN FHUD"/>
    <property type="match status" value="1"/>
</dbReference>
<evidence type="ECO:0000256" key="2">
    <source>
        <dbReference type="ARBA" id="ARBA00008814"/>
    </source>
</evidence>
<keyword evidence="3" id="KW-0813">Transport</keyword>
<accession>A0A211Z6G3</accession>
<feature type="chain" id="PRO_5012939495" description="Fe/B12 periplasmic-binding domain-containing protein" evidence="6">
    <location>
        <begin position="24"/>
        <end position="300"/>
    </location>
</feature>
<dbReference type="OrthoDB" id="8370650at2"/>
<evidence type="ECO:0000313" key="9">
    <source>
        <dbReference type="Proteomes" id="UP000196655"/>
    </source>
</evidence>
<dbReference type="GO" id="GO:0030288">
    <property type="term" value="C:outer membrane-bounded periplasmic space"/>
    <property type="evidence" value="ECO:0007669"/>
    <property type="project" value="TreeGrafter"/>
</dbReference>
<keyword evidence="4" id="KW-0410">Iron transport</keyword>
<keyword evidence="4" id="KW-0406">Ion transport</keyword>
<dbReference type="PROSITE" id="PS50983">
    <property type="entry name" value="FE_B12_PBP"/>
    <property type="match status" value="1"/>
</dbReference>
<comment type="similarity">
    <text evidence="2">Belongs to the bacterial solute-binding protein 8 family.</text>
</comment>
<comment type="caution">
    <text evidence="8">The sequence shown here is derived from an EMBL/GenBank/DDBJ whole genome shotgun (WGS) entry which is preliminary data.</text>
</comment>
<reference evidence="9" key="1">
    <citation type="submission" date="2017-05" db="EMBL/GenBank/DDBJ databases">
        <authorList>
            <person name="Macchi M."/>
            <person name="Festa S."/>
            <person name="Coppotelli B.M."/>
            <person name="Morelli I.S."/>
        </authorList>
    </citation>
    <scope>NUCLEOTIDE SEQUENCE [LARGE SCALE GENOMIC DNA]</scope>
    <source>
        <strain evidence="9">I</strain>
    </source>
</reference>
<keyword evidence="9" id="KW-1185">Reference proteome</keyword>
<evidence type="ECO:0000256" key="4">
    <source>
        <dbReference type="ARBA" id="ARBA00022496"/>
    </source>
</evidence>
<sequence>MPTRRAVLGGIGLALAGLGSAHAQIPAGPAARRVATIDLLLTETLLTLGVTPVAVGNIPLYRRLVAEPTLPDGVPDLGPLQEPNLELLQHLRPDLILAPSWAESGPFGLERIAPVAWLPTFSTEKPAVEHVRDLLLRVAAMTGREAEARAWSDRADAALAEARQALQPWTDRPVYVVRFNEDGRHAAIFGGRGMIGDVLTRLGLRNAWTGRTNVWGTTSIGIEQLAGDAEARLIHFDRGAETERALRQLAASPLWAALPAVRQGRVIEMPVVYPNGGLASATRFAQQLARILPAHGTANG</sequence>
<protein>
    <recommendedName>
        <fullName evidence="7">Fe/B12 periplasmic-binding domain-containing protein</fullName>
    </recommendedName>
</protein>
<name>A0A211Z6G3_9PROT</name>
<dbReference type="InterPro" id="IPR051313">
    <property type="entry name" value="Bact_iron-sidero_bind"/>
</dbReference>
<dbReference type="Gene3D" id="3.40.50.1980">
    <property type="entry name" value="Nitrogenase molybdenum iron protein domain"/>
    <property type="match status" value="2"/>
</dbReference>
<evidence type="ECO:0000313" key="8">
    <source>
        <dbReference type="EMBL" id="OWJ60850.1"/>
    </source>
</evidence>
<feature type="domain" description="Fe/B12 periplasmic-binding" evidence="7">
    <location>
        <begin position="33"/>
        <end position="296"/>
    </location>
</feature>
<gene>
    <name evidence="8" type="ORF">BWR60_31515</name>
</gene>
<proteinExistence type="inferred from homology"/>
<comment type="subcellular location">
    <subcellularLocation>
        <location evidence="1">Cell envelope</location>
    </subcellularLocation>
</comment>